<dbReference type="Proteomes" id="UP000069620">
    <property type="component" value="Unassembled WGS sequence"/>
</dbReference>
<reference evidence="3" key="2">
    <citation type="submission" date="2016-02" db="EMBL/GenBank/DDBJ databases">
        <title>Draft genome sequence of five rapidly growing Mycobacterium species.</title>
        <authorList>
            <person name="Katahira K."/>
            <person name="Gotou Y."/>
            <person name="Iida K."/>
            <person name="Ogura Y."/>
            <person name="Hayashi T."/>
        </authorList>
    </citation>
    <scope>NUCLEOTIDE SEQUENCE [LARGE SCALE GENOMIC DNA]</scope>
    <source>
        <strain evidence="3">JCM15654</strain>
    </source>
</reference>
<dbReference type="Pfam" id="PF01796">
    <property type="entry name" value="OB_ChsH2_C"/>
    <property type="match status" value="1"/>
</dbReference>
<protein>
    <recommendedName>
        <fullName evidence="1">ChsH2 C-terminal OB-fold domain-containing protein</fullName>
    </recommendedName>
</protein>
<reference evidence="3" key="1">
    <citation type="journal article" date="2016" name="Genome Announc.">
        <title>Draft Genome Sequences of Five Rapidly Growing Mycobacterium Species, M. thermoresistibile, M. fortuitum subsp. acetamidolyticum, M. canariasense, M. brisbanense, and M. novocastrense.</title>
        <authorList>
            <person name="Katahira K."/>
            <person name="Ogura Y."/>
            <person name="Gotoh Y."/>
            <person name="Hayashi T."/>
        </authorList>
    </citation>
    <scope>NUCLEOTIDE SEQUENCE [LARGE SCALE GENOMIC DNA]</scope>
    <source>
        <strain evidence="3">JCM15654</strain>
    </source>
</reference>
<gene>
    <name evidence="2" type="ORF">RMCB_5948</name>
</gene>
<proteinExistence type="predicted"/>
<dbReference type="InterPro" id="IPR002878">
    <property type="entry name" value="ChsH2_C"/>
</dbReference>
<dbReference type="OrthoDB" id="4542282at2"/>
<evidence type="ECO:0000313" key="3">
    <source>
        <dbReference type="Proteomes" id="UP000069620"/>
    </source>
</evidence>
<comment type="caution">
    <text evidence="2">The sequence shown here is derived from an EMBL/GenBank/DDBJ whole genome shotgun (WGS) entry which is preliminary data.</text>
</comment>
<dbReference type="STRING" id="146020.RMCB_5948"/>
<organism evidence="2 3">
    <name type="scientific">Mycolicibacterium brisbanense</name>
    <dbReference type="NCBI Taxonomy" id="146020"/>
    <lineage>
        <taxon>Bacteria</taxon>
        <taxon>Bacillati</taxon>
        <taxon>Actinomycetota</taxon>
        <taxon>Actinomycetes</taxon>
        <taxon>Mycobacteriales</taxon>
        <taxon>Mycobacteriaceae</taxon>
        <taxon>Mycolicibacterium</taxon>
    </lineage>
</organism>
<evidence type="ECO:0000313" key="2">
    <source>
        <dbReference type="EMBL" id="GAS91852.1"/>
    </source>
</evidence>
<dbReference type="SUPFAM" id="SSF50249">
    <property type="entry name" value="Nucleic acid-binding proteins"/>
    <property type="match status" value="1"/>
</dbReference>
<dbReference type="RefSeq" id="WP_062831622.1">
    <property type="nucleotide sequence ID" value="NZ_BCSX01000051.1"/>
</dbReference>
<sequence>MPAFAIARDDATAAFLDATKRGEFLIVRDTHTGELLSPQFDVTIEPGRYEYVPAAGTGTVVSWAVVHQRGAGRLPVGIVELDEGPWWWTSFPEADPDADLYGARVTVAFELLGDGEAAEAIPYFRVV</sequence>
<dbReference type="InterPro" id="IPR012340">
    <property type="entry name" value="NA-bd_OB-fold"/>
</dbReference>
<feature type="domain" description="ChsH2 C-terminal OB-fold" evidence="1">
    <location>
        <begin position="51"/>
        <end position="110"/>
    </location>
</feature>
<name>A0A100W589_9MYCO</name>
<evidence type="ECO:0000259" key="1">
    <source>
        <dbReference type="Pfam" id="PF01796"/>
    </source>
</evidence>
<accession>A0A100W589</accession>
<dbReference type="AlphaFoldDB" id="A0A100W589"/>
<keyword evidence="3" id="KW-1185">Reference proteome</keyword>
<dbReference type="EMBL" id="BCSX01000051">
    <property type="protein sequence ID" value="GAS91852.1"/>
    <property type="molecule type" value="Genomic_DNA"/>
</dbReference>